<dbReference type="PROSITE" id="PS51257">
    <property type="entry name" value="PROKAR_LIPOPROTEIN"/>
    <property type="match status" value="1"/>
</dbReference>
<evidence type="ECO:0000256" key="2">
    <source>
        <dbReference type="SAM" id="SignalP"/>
    </source>
</evidence>
<sequence length="415" mass="43363">MRKVRVAAAAVVAVITLGTVSGCSAYDLPLPGGAGVGSDSYTVTADFADVLDLVPKSSVKVNEVTVGSVEEVRVSGWTARVRLRLPNKVVLPDNAVAELKQTSLLGEKYVALAPPTDEAPEGRLGNGDRIPLSRTSRNPEVEEVLGALSLLLNGGGVAQLKTIETELNNAMRGRTGDIKDVIGQLNTFIGGLDDRKADILRAIDSIDRLSATLAKNQDRIGKALDELPAGLKVLADQREKLTAMLTSLQDLGAVGTRVIRGARADLEANLKALGPILTQLNAAGDDLPKSYELLLTYPFPASAQSAIHGDFTNLWATLDTDPKTIAGNLGVGRLPAVPTAPPTSGQPRPTVPGPSLPLPTVPLPTVTLPTVPLPTLTSPTLPTVPLPTLPLSQTDAQSQSEPSAWLALFPTGGSR</sequence>
<dbReference type="Pfam" id="PF11887">
    <property type="entry name" value="Mce4_CUP1"/>
    <property type="match status" value="1"/>
</dbReference>
<feature type="chain" id="PRO_5004920480" evidence="2">
    <location>
        <begin position="26"/>
        <end position="415"/>
    </location>
</feature>
<keyword evidence="2" id="KW-0732">Signal</keyword>
<feature type="domain" description="Mammalian cell entry C-terminal" evidence="4">
    <location>
        <begin position="123"/>
        <end position="282"/>
    </location>
</feature>
<evidence type="ECO:0000313" key="6">
    <source>
        <dbReference type="Proteomes" id="UP000019494"/>
    </source>
</evidence>
<evidence type="ECO:0000313" key="5">
    <source>
        <dbReference type="EMBL" id="EWT05896.1"/>
    </source>
</evidence>
<feature type="compositionally biased region" description="Pro residues" evidence="1">
    <location>
        <begin position="349"/>
        <end position="358"/>
    </location>
</feature>
<dbReference type="NCBIfam" id="TIGR00996">
    <property type="entry name" value="Mtu_fam_mce"/>
    <property type="match status" value="1"/>
</dbReference>
<dbReference type="PATRIC" id="fig|584657.3.peg.2192"/>
<protein>
    <submittedName>
        <fullName evidence="5">Mammalian cell entry protein</fullName>
    </submittedName>
</protein>
<dbReference type="PANTHER" id="PTHR33371:SF15">
    <property type="entry name" value="LIPOPROTEIN LPRN"/>
    <property type="match status" value="1"/>
</dbReference>
<evidence type="ECO:0000259" key="3">
    <source>
        <dbReference type="Pfam" id="PF02470"/>
    </source>
</evidence>
<dbReference type="GO" id="GO:0005576">
    <property type="term" value="C:extracellular region"/>
    <property type="evidence" value="ECO:0007669"/>
    <property type="project" value="TreeGrafter"/>
</dbReference>
<dbReference type="InterPro" id="IPR024516">
    <property type="entry name" value="Mce_C"/>
</dbReference>
<accession>W9GI29</accession>
<feature type="region of interest" description="Disordered" evidence="1">
    <location>
        <begin position="336"/>
        <end position="358"/>
    </location>
</feature>
<gene>
    <name evidence="5" type="ORF">N864_14680</name>
</gene>
<feature type="region of interest" description="Disordered" evidence="1">
    <location>
        <begin position="115"/>
        <end position="136"/>
    </location>
</feature>
<dbReference type="InterPro" id="IPR005693">
    <property type="entry name" value="Mce"/>
</dbReference>
<dbReference type="EMBL" id="AWQS01000078">
    <property type="protein sequence ID" value="EWT05896.1"/>
    <property type="molecule type" value="Genomic_DNA"/>
</dbReference>
<dbReference type="Pfam" id="PF02470">
    <property type="entry name" value="MlaD"/>
    <property type="match status" value="1"/>
</dbReference>
<keyword evidence="6" id="KW-1185">Reference proteome</keyword>
<dbReference type="Proteomes" id="UP000019494">
    <property type="component" value="Unassembled WGS sequence"/>
</dbReference>
<feature type="region of interest" description="Disordered" evidence="1">
    <location>
        <begin position="384"/>
        <end position="415"/>
    </location>
</feature>
<reference evidence="6" key="1">
    <citation type="submission" date="2013-08" db="EMBL/GenBank/DDBJ databases">
        <title>Intrasporangium oryzae NRRL B-24470.</title>
        <authorList>
            <person name="Liu H."/>
            <person name="Wang G."/>
        </authorList>
    </citation>
    <scope>NUCLEOTIDE SEQUENCE [LARGE SCALE GENOMIC DNA]</scope>
    <source>
        <strain evidence="6">Q5-1</strain>
    </source>
</reference>
<dbReference type="AlphaFoldDB" id="W9GI29"/>
<feature type="signal peptide" evidence="2">
    <location>
        <begin position="1"/>
        <end position="25"/>
    </location>
</feature>
<feature type="domain" description="Mce/MlaD" evidence="3">
    <location>
        <begin position="40"/>
        <end position="115"/>
    </location>
</feature>
<dbReference type="InterPro" id="IPR052336">
    <property type="entry name" value="MlaD_Phospholipid_Transporter"/>
</dbReference>
<evidence type="ECO:0000259" key="4">
    <source>
        <dbReference type="Pfam" id="PF11887"/>
    </source>
</evidence>
<proteinExistence type="predicted"/>
<name>W9GI29_9MICO</name>
<feature type="compositionally biased region" description="Polar residues" evidence="1">
    <location>
        <begin position="393"/>
        <end position="402"/>
    </location>
</feature>
<dbReference type="InterPro" id="IPR003399">
    <property type="entry name" value="Mce/MlaD"/>
</dbReference>
<organism evidence="5 6">
    <name type="scientific">Intrasporangium chromatireducens Q5-1</name>
    <dbReference type="NCBI Taxonomy" id="584657"/>
    <lineage>
        <taxon>Bacteria</taxon>
        <taxon>Bacillati</taxon>
        <taxon>Actinomycetota</taxon>
        <taxon>Actinomycetes</taxon>
        <taxon>Micrococcales</taxon>
        <taxon>Intrasporangiaceae</taxon>
        <taxon>Intrasporangium</taxon>
    </lineage>
</organism>
<evidence type="ECO:0000256" key="1">
    <source>
        <dbReference type="SAM" id="MobiDB-lite"/>
    </source>
</evidence>
<comment type="caution">
    <text evidence="5">The sequence shown here is derived from an EMBL/GenBank/DDBJ whole genome shotgun (WGS) entry which is preliminary data.</text>
</comment>
<dbReference type="PANTHER" id="PTHR33371">
    <property type="entry name" value="INTERMEMBRANE PHOSPHOLIPID TRANSPORT SYSTEM BINDING PROTEIN MLAD-RELATED"/>
    <property type="match status" value="1"/>
</dbReference>